<keyword evidence="4" id="KW-1185">Reference proteome</keyword>
<reference evidence="3 4" key="1">
    <citation type="submission" date="2016-03" db="EMBL/GenBank/DDBJ databases">
        <authorList>
            <person name="Ploux O."/>
        </authorList>
    </citation>
    <scope>NUCLEOTIDE SEQUENCE [LARGE SCALE GENOMIC DNA]</scope>
    <source>
        <strain evidence="3 4">URUG2</strain>
    </source>
</reference>
<keyword evidence="2" id="KW-0732">Signal</keyword>
<name>A0A2D3UTT3_9PEZI</name>
<protein>
    <submittedName>
        <fullName evidence="3">Uncharacterized protein</fullName>
    </submittedName>
</protein>
<dbReference type="RefSeq" id="XP_023623163.1">
    <property type="nucleotide sequence ID" value="XM_023767395.1"/>
</dbReference>
<dbReference type="AlphaFoldDB" id="A0A2D3UTT3"/>
<dbReference type="GeneID" id="35597334"/>
<evidence type="ECO:0000313" key="4">
    <source>
        <dbReference type="Proteomes" id="UP000225277"/>
    </source>
</evidence>
<proteinExistence type="predicted"/>
<gene>
    <name evidence="3" type="ORF">RCC_02112</name>
</gene>
<feature type="region of interest" description="Disordered" evidence="1">
    <location>
        <begin position="57"/>
        <end position="106"/>
    </location>
</feature>
<feature type="chain" id="PRO_5013904701" evidence="2">
    <location>
        <begin position="19"/>
        <end position="150"/>
    </location>
</feature>
<evidence type="ECO:0000256" key="2">
    <source>
        <dbReference type="SAM" id="SignalP"/>
    </source>
</evidence>
<feature type="compositionally biased region" description="Low complexity" evidence="1">
    <location>
        <begin position="85"/>
        <end position="106"/>
    </location>
</feature>
<evidence type="ECO:0000256" key="1">
    <source>
        <dbReference type="SAM" id="MobiDB-lite"/>
    </source>
</evidence>
<dbReference type="Proteomes" id="UP000225277">
    <property type="component" value="Unassembled WGS sequence"/>
</dbReference>
<evidence type="ECO:0000313" key="3">
    <source>
        <dbReference type="EMBL" id="CZT16270.1"/>
    </source>
</evidence>
<sequence length="150" mass="16002">MVSFKTILTAALAGSTVAMFSPQEVADSIKTITEKSKDLQSEMTADLAKTIIKNLQGRKAEIKEQPESLQDDQTMESSMAEDSEMSSTDSSSVMSSSSGPPSGISISSDDILFKGIFKSITQLLQGDDKSERGGITTTLPVKKRAQAFVA</sequence>
<organism evidence="3 4">
    <name type="scientific">Ramularia collo-cygni</name>
    <dbReference type="NCBI Taxonomy" id="112498"/>
    <lineage>
        <taxon>Eukaryota</taxon>
        <taxon>Fungi</taxon>
        <taxon>Dikarya</taxon>
        <taxon>Ascomycota</taxon>
        <taxon>Pezizomycotina</taxon>
        <taxon>Dothideomycetes</taxon>
        <taxon>Dothideomycetidae</taxon>
        <taxon>Mycosphaerellales</taxon>
        <taxon>Mycosphaerellaceae</taxon>
        <taxon>Ramularia</taxon>
    </lineage>
</organism>
<feature type="signal peptide" evidence="2">
    <location>
        <begin position="1"/>
        <end position="18"/>
    </location>
</feature>
<accession>A0A2D3UTT3</accession>
<feature type="compositionally biased region" description="Acidic residues" evidence="1">
    <location>
        <begin position="69"/>
        <end position="84"/>
    </location>
</feature>
<dbReference type="EMBL" id="FJUY01000002">
    <property type="protein sequence ID" value="CZT16270.1"/>
    <property type="molecule type" value="Genomic_DNA"/>
</dbReference>